<keyword evidence="3" id="KW-1185">Reference proteome</keyword>
<sequence length="255" mass="27028">MEKVRGHGGKEMAHPAKTGLRGPLRSPYSQTPVQRWWVGLGGRPSRGWERGPDWGRLRGVSNVRHSARGRGTNEREERAVKGVHAHICDTSRILVPNVTKTMKERQRILLVKGQGRRRLSGHDDAIVVRGSFARKGRWSLRATAALSVAIVTDRGRAGGFRECVLIDSVDEHGLMSVGNGATGNVVAKVTYANKGTREPHLAGDGWGNYGGSAGATTPSSSVAGSQGRGGGRLPVGGGTGERLGEASTMSSVALD</sequence>
<dbReference type="Proteomes" id="UP000759537">
    <property type="component" value="Unassembled WGS sequence"/>
</dbReference>
<protein>
    <submittedName>
        <fullName evidence="2">Uncharacterized protein</fullName>
    </submittedName>
</protein>
<accession>A0A9P5MM03</accession>
<evidence type="ECO:0000313" key="2">
    <source>
        <dbReference type="EMBL" id="KAF8469419.1"/>
    </source>
</evidence>
<feature type="compositionally biased region" description="Gly residues" evidence="1">
    <location>
        <begin position="226"/>
        <end position="241"/>
    </location>
</feature>
<name>A0A9P5MM03_9AGAM</name>
<feature type="region of interest" description="Disordered" evidence="1">
    <location>
        <begin position="202"/>
        <end position="255"/>
    </location>
</feature>
<organism evidence="2 3">
    <name type="scientific">Russula ochroleuca</name>
    <dbReference type="NCBI Taxonomy" id="152965"/>
    <lineage>
        <taxon>Eukaryota</taxon>
        <taxon>Fungi</taxon>
        <taxon>Dikarya</taxon>
        <taxon>Basidiomycota</taxon>
        <taxon>Agaricomycotina</taxon>
        <taxon>Agaricomycetes</taxon>
        <taxon>Russulales</taxon>
        <taxon>Russulaceae</taxon>
        <taxon>Russula</taxon>
    </lineage>
</organism>
<dbReference type="EMBL" id="WHVB01000028">
    <property type="protein sequence ID" value="KAF8469419.1"/>
    <property type="molecule type" value="Genomic_DNA"/>
</dbReference>
<gene>
    <name evidence="2" type="ORF">DFH94DRAFT_685372</name>
</gene>
<feature type="compositionally biased region" description="Basic and acidic residues" evidence="1">
    <location>
        <begin position="1"/>
        <end position="14"/>
    </location>
</feature>
<proteinExistence type="predicted"/>
<evidence type="ECO:0000313" key="3">
    <source>
        <dbReference type="Proteomes" id="UP000759537"/>
    </source>
</evidence>
<feature type="region of interest" description="Disordered" evidence="1">
    <location>
        <begin position="1"/>
        <end position="27"/>
    </location>
</feature>
<reference evidence="2" key="2">
    <citation type="journal article" date="2020" name="Nat. Commun.">
        <title>Large-scale genome sequencing of mycorrhizal fungi provides insights into the early evolution of symbiotic traits.</title>
        <authorList>
            <person name="Miyauchi S."/>
            <person name="Kiss E."/>
            <person name="Kuo A."/>
            <person name="Drula E."/>
            <person name="Kohler A."/>
            <person name="Sanchez-Garcia M."/>
            <person name="Morin E."/>
            <person name="Andreopoulos B."/>
            <person name="Barry K.W."/>
            <person name="Bonito G."/>
            <person name="Buee M."/>
            <person name="Carver A."/>
            <person name="Chen C."/>
            <person name="Cichocki N."/>
            <person name="Clum A."/>
            <person name="Culley D."/>
            <person name="Crous P.W."/>
            <person name="Fauchery L."/>
            <person name="Girlanda M."/>
            <person name="Hayes R.D."/>
            <person name="Keri Z."/>
            <person name="LaButti K."/>
            <person name="Lipzen A."/>
            <person name="Lombard V."/>
            <person name="Magnuson J."/>
            <person name="Maillard F."/>
            <person name="Murat C."/>
            <person name="Nolan M."/>
            <person name="Ohm R.A."/>
            <person name="Pangilinan J."/>
            <person name="Pereira M.F."/>
            <person name="Perotto S."/>
            <person name="Peter M."/>
            <person name="Pfister S."/>
            <person name="Riley R."/>
            <person name="Sitrit Y."/>
            <person name="Stielow J.B."/>
            <person name="Szollosi G."/>
            <person name="Zifcakova L."/>
            <person name="Stursova M."/>
            <person name="Spatafora J.W."/>
            <person name="Tedersoo L."/>
            <person name="Vaario L.M."/>
            <person name="Yamada A."/>
            <person name="Yan M."/>
            <person name="Wang P."/>
            <person name="Xu J."/>
            <person name="Bruns T."/>
            <person name="Baldrian P."/>
            <person name="Vilgalys R."/>
            <person name="Dunand C."/>
            <person name="Henrissat B."/>
            <person name="Grigoriev I.V."/>
            <person name="Hibbett D."/>
            <person name="Nagy L.G."/>
            <person name="Martin F.M."/>
        </authorList>
    </citation>
    <scope>NUCLEOTIDE SEQUENCE</scope>
    <source>
        <strain evidence="2">Prilba</strain>
    </source>
</reference>
<comment type="caution">
    <text evidence="2">The sequence shown here is derived from an EMBL/GenBank/DDBJ whole genome shotgun (WGS) entry which is preliminary data.</text>
</comment>
<dbReference type="AlphaFoldDB" id="A0A9P5MM03"/>
<feature type="compositionally biased region" description="Gly residues" evidence="1">
    <location>
        <begin position="204"/>
        <end position="213"/>
    </location>
</feature>
<feature type="compositionally biased region" description="Low complexity" evidence="1">
    <location>
        <begin position="214"/>
        <end position="225"/>
    </location>
</feature>
<reference evidence="2" key="1">
    <citation type="submission" date="2019-10" db="EMBL/GenBank/DDBJ databases">
        <authorList>
            <consortium name="DOE Joint Genome Institute"/>
            <person name="Kuo A."/>
            <person name="Miyauchi S."/>
            <person name="Kiss E."/>
            <person name="Drula E."/>
            <person name="Kohler A."/>
            <person name="Sanchez-Garcia M."/>
            <person name="Andreopoulos B."/>
            <person name="Barry K.W."/>
            <person name="Bonito G."/>
            <person name="Buee M."/>
            <person name="Carver A."/>
            <person name="Chen C."/>
            <person name="Cichocki N."/>
            <person name="Clum A."/>
            <person name="Culley D."/>
            <person name="Crous P.W."/>
            <person name="Fauchery L."/>
            <person name="Girlanda M."/>
            <person name="Hayes R."/>
            <person name="Keri Z."/>
            <person name="LaButti K."/>
            <person name="Lipzen A."/>
            <person name="Lombard V."/>
            <person name="Magnuson J."/>
            <person name="Maillard F."/>
            <person name="Morin E."/>
            <person name="Murat C."/>
            <person name="Nolan M."/>
            <person name="Ohm R."/>
            <person name="Pangilinan J."/>
            <person name="Pereira M."/>
            <person name="Perotto S."/>
            <person name="Peter M."/>
            <person name="Riley R."/>
            <person name="Sitrit Y."/>
            <person name="Stielow B."/>
            <person name="Szollosi G."/>
            <person name="Zifcakova L."/>
            <person name="Stursova M."/>
            <person name="Spatafora J.W."/>
            <person name="Tedersoo L."/>
            <person name="Vaario L.-M."/>
            <person name="Yamada A."/>
            <person name="Yan M."/>
            <person name="Wang P."/>
            <person name="Xu J."/>
            <person name="Bruns T."/>
            <person name="Baldrian P."/>
            <person name="Vilgalys R."/>
            <person name="Henrissat B."/>
            <person name="Grigoriev I.V."/>
            <person name="Hibbett D."/>
            <person name="Nagy L.G."/>
            <person name="Martin F.M."/>
        </authorList>
    </citation>
    <scope>NUCLEOTIDE SEQUENCE</scope>
    <source>
        <strain evidence="2">Prilba</strain>
    </source>
</reference>
<evidence type="ECO:0000256" key="1">
    <source>
        <dbReference type="SAM" id="MobiDB-lite"/>
    </source>
</evidence>